<dbReference type="SMART" id="SM00399">
    <property type="entry name" value="ZnF_C4"/>
    <property type="match status" value="1"/>
</dbReference>
<evidence type="ECO:0000256" key="6">
    <source>
        <dbReference type="ARBA" id="ARBA00023125"/>
    </source>
</evidence>
<dbReference type="SUPFAM" id="SSF48508">
    <property type="entry name" value="Nuclear receptor ligand-binding domain"/>
    <property type="match status" value="1"/>
</dbReference>
<dbReference type="GO" id="GO:0043565">
    <property type="term" value="F:sequence-specific DNA binding"/>
    <property type="evidence" value="ECO:0007669"/>
    <property type="project" value="InterPro"/>
</dbReference>
<feature type="region of interest" description="Disordered" evidence="10">
    <location>
        <begin position="463"/>
        <end position="538"/>
    </location>
</feature>
<feature type="domain" description="Nuclear receptor" evidence="11">
    <location>
        <begin position="1226"/>
        <end position="1301"/>
    </location>
</feature>
<evidence type="ECO:0008006" key="15">
    <source>
        <dbReference type="Google" id="ProtNLM"/>
    </source>
</evidence>
<dbReference type="PRINTS" id="PR00398">
    <property type="entry name" value="STRDHORMONER"/>
</dbReference>
<keyword evidence="6" id="KW-0238">DNA-binding</keyword>
<evidence type="ECO:0000256" key="8">
    <source>
        <dbReference type="ARBA" id="ARBA00023170"/>
    </source>
</evidence>
<evidence type="ECO:0000256" key="1">
    <source>
        <dbReference type="ARBA" id="ARBA00004123"/>
    </source>
</evidence>
<feature type="compositionally biased region" description="Low complexity" evidence="10">
    <location>
        <begin position="777"/>
        <end position="798"/>
    </location>
</feature>
<feature type="compositionally biased region" description="Basic residues" evidence="10">
    <location>
        <begin position="159"/>
        <end position="169"/>
    </location>
</feature>
<feature type="compositionally biased region" description="Low complexity" evidence="10">
    <location>
        <begin position="245"/>
        <end position="255"/>
    </location>
</feature>
<dbReference type="FunFam" id="1.10.565.10:FF:000034">
    <property type="entry name" value="Hormone receptor 4, isoform J"/>
    <property type="match status" value="1"/>
</dbReference>
<sequence>MTSLGIMTLSRGPYSELDKMSLFQDLKLKRRKVDSRCSSDGESIADTSTSSPDLLQPLSPKMCDQQQQQQQQQAPPAHPSLQQKGLSVKDAPSPPTTPATVDDEHELLVCSSAGRGFDDNAADDGGGTSGSASSDRSGSFLHHGRRLNGGGSKEEGASHRHLHHHHHHHQQDSYQEDDSGGDSAQARSDRTPATGSDGATVNAASLKDEVYEGNSRVSPDTSPEVLTDERTPNRNGGGGGGSSGRGNASNATAASVIRSVADERRPRSVNPPAASTIAATSSSGSGSNVINTNSCGRPDSAASIKIPTGHNSSSGRCAAATTTTATAAGCGSECGTSSNSTSATLINSIESLHQHYGKECAGVDDDDGDRTAAAAHNGMDGNDTANSSTATTATAGNIRSIVGSGQTQQHVTVLVTPPSSRMKSNHLSTAEGNGTATSTVTSAAAAAAAAAAATTLVTLGMRKQQSLPPPSTEPTSLSSASSSSTSPSSGDRREPFACTDSETSNAHNASDDADDVEHTGSSRSGTRSPSASSTDLTTATTTTTAVVASSSPSPSHAVSLAFHQQSLAAAAAATATAGVGGLSSSKIVSSQAVAAASRSPGGAGGGPMVNSQQQQQHVIITQQQMLQAMHQQIRIKKERQQQQQQQMAVAASTLMHGNHRPLNAGFPAVHHAHAQQLVIKRERGAVAAGGLKLPLSPGSLAAAHTTIVRQAPTSPGPMATVHTASPMQPPVSPHQSLPYRQAGSPVQVGSSCGGTQQQSSAPLQPQVIIKRERGSSMHHQQPFHHQPQSSSIASSVCVSGPNPAGGLTTNSITTTATSSSVASTAGGALTLRNPIRDAAILFRVKNEANSGNALVASQQQQQQQHHRMVWPAPAALAAAAVVSSGTATTPHRINGVKPEVIGGPLPPIRNQLSSPHHHHHQQQQQQQQQQQTSPHHQQQSPQHHHSSPGPVASQTPSRATPTVIMGESCGVRTMVWSYDTTLQQAHNAASSTNTGGGGHPGTESAPTGLGPHPQHHHQQQSTLHQHLHQQQQQPQQHTVAGSTLNHHHHHHHHHQQGPQQTNGGMSNSGNGGIITTPNTNNGSNGSGGSSHNNVSPSSNNEEAAHLLLSLGQSVVPSTPSTNAAAAAAAVAAAAAAVVAGHTPAWPATNHARTTLPLNMERLWAGDYGQFAAVGSQQQHQQQQALNLTSQQQQQQQHLAWGLSGTGVGGPKKELLDDMPPDEDDQPLVCMICEDKATGLHYGIITCEGCKGFFKRTVQNRRVYTCVADGTCEITKAQRNRCQYCRFKKCIEQGMVLQAVREDRMPGGRNSGAVYNLYKVKYKKHKKNNQKPTNVKLHQGAGAMGVAVTNLSDIGVVGAGVGTQGGGIGSGGSGESPKPANMYHHHQQQQQQQQQQQHASTHSQQHHHLPSTTSPTMIKSESMNLSLLNGTILKTALTNPSEIVHLRHRLDNAVSSSKDRAISYEQALNMIHTLIDCDAMEDIATLPHFSEFLADKSEIGDKLCNIGDSIVHKLVSWTRKLPFYTDIPVEIHTKLLTDKWHEILVLTTAAYQAMHGKKSIGTTQTQSGSTGFVLAPDKNDPEFTEEITSHLHTLQSCLTTLMGHPISIEQLKIDVGQMVEKMTQITIMFRRIKLKMEEYVCLKVYILLNKEVELESIQERYIQVLRSYLQHTVPHNPNRLSDLLAHIPEIQTAASLLLESKMFYVPFVLNSANIR</sequence>
<dbReference type="Pfam" id="PF00104">
    <property type="entry name" value="Hormone_recep"/>
    <property type="match status" value="1"/>
</dbReference>
<dbReference type="GO" id="GO:0035556">
    <property type="term" value="P:intracellular signal transduction"/>
    <property type="evidence" value="ECO:0007669"/>
    <property type="project" value="UniProtKB-ARBA"/>
</dbReference>
<keyword evidence="3" id="KW-0863">Zinc-finger</keyword>
<feature type="region of interest" description="Disordered" evidence="10">
    <location>
        <begin position="416"/>
        <end position="435"/>
    </location>
</feature>
<reference evidence="14" key="1">
    <citation type="submission" date="2013-03" db="EMBL/GenBank/DDBJ databases">
        <title>The Genome Sequence of Anopheles dirus WRAIR2.</title>
        <authorList>
            <consortium name="The Broad Institute Genomics Platform"/>
            <person name="Neafsey D.E."/>
            <person name="Walton C."/>
            <person name="Walker B."/>
            <person name="Young S.K."/>
            <person name="Zeng Q."/>
            <person name="Gargeya S."/>
            <person name="Fitzgerald M."/>
            <person name="Haas B."/>
            <person name="Abouelleil A."/>
            <person name="Allen A.W."/>
            <person name="Alvarado L."/>
            <person name="Arachchi H.M."/>
            <person name="Berlin A.M."/>
            <person name="Chapman S.B."/>
            <person name="Gainer-Dewar J."/>
            <person name="Goldberg J."/>
            <person name="Griggs A."/>
            <person name="Gujja S."/>
            <person name="Hansen M."/>
            <person name="Howarth C."/>
            <person name="Imamovic A."/>
            <person name="Ireland A."/>
            <person name="Larimer J."/>
            <person name="McCowan C."/>
            <person name="Murphy C."/>
            <person name="Pearson M."/>
            <person name="Poon T.W."/>
            <person name="Priest M."/>
            <person name="Roberts A."/>
            <person name="Saif S."/>
            <person name="Shea T."/>
            <person name="Sisk P."/>
            <person name="Sykes S."/>
            <person name="Wortman J."/>
            <person name="Nusbaum C."/>
            <person name="Birren B."/>
        </authorList>
    </citation>
    <scope>NUCLEOTIDE SEQUENCE [LARGE SCALE GENOMIC DNA]</scope>
    <source>
        <strain evidence="14">WRAIR2</strain>
    </source>
</reference>
<feature type="region of interest" description="Disordered" evidence="10">
    <location>
        <begin position="31"/>
        <end position="316"/>
    </location>
</feature>
<feature type="region of interest" description="Disordered" evidence="10">
    <location>
        <begin position="986"/>
        <end position="1101"/>
    </location>
</feature>
<feature type="compositionally biased region" description="Low complexity" evidence="10">
    <location>
        <begin position="519"/>
        <end position="538"/>
    </location>
</feature>
<dbReference type="InterPro" id="IPR050200">
    <property type="entry name" value="Nuclear_hormone_rcpt_NR3"/>
</dbReference>
<feature type="compositionally biased region" description="Low complexity" evidence="10">
    <location>
        <begin position="1387"/>
        <end position="1402"/>
    </location>
</feature>
<dbReference type="InterPro" id="IPR013088">
    <property type="entry name" value="Znf_NHR/GATA"/>
</dbReference>
<reference evidence="13" key="2">
    <citation type="submission" date="2020-05" db="UniProtKB">
        <authorList>
            <consortium name="EnsemblMetazoa"/>
        </authorList>
    </citation>
    <scope>IDENTIFICATION</scope>
    <source>
        <strain evidence="13">WRAIR2</strain>
    </source>
</reference>
<evidence type="ECO:0000259" key="11">
    <source>
        <dbReference type="PROSITE" id="PS51030"/>
    </source>
</evidence>
<dbReference type="Gene3D" id="1.10.565.10">
    <property type="entry name" value="Retinoid X Receptor"/>
    <property type="match status" value="1"/>
</dbReference>
<evidence type="ECO:0000259" key="12">
    <source>
        <dbReference type="PROSITE" id="PS51843"/>
    </source>
</evidence>
<dbReference type="Pfam" id="PF00105">
    <property type="entry name" value="zf-C4"/>
    <property type="match status" value="1"/>
</dbReference>
<feature type="compositionally biased region" description="Low complexity" evidence="10">
    <location>
        <begin position="1019"/>
        <end position="1038"/>
    </location>
</feature>
<keyword evidence="5" id="KW-0805">Transcription regulation</keyword>
<dbReference type="GO" id="GO:0005634">
    <property type="term" value="C:nucleus"/>
    <property type="evidence" value="ECO:0007669"/>
    <property type="project" value="UniProtKB-SubCell"/>
</dbReference>
<dbReference type="InterPro" id="IPR001723">
    <property type="entry name" value="Nuclear_hrmn_rcpt"/>
</dbReference>
<keyword evidence="14" id="KW-1185">Reference proteome</keyword>
<dbReference type="VEuPathDB" id="VectorBase:ADIR011708"/>
<feature type="compositionally biased region" description="Polar residues" evidence="10">
    <location>
        <begin position="416"/>
        <end position="434"/>
    </location>
</feature>
<evidence type="ECO:0000256" key="4">
    <source>
        <dbReference type="ARBA" id="ARBA00022833"/>
    </source>
</evidence>
<keyword evidence="8" id="KW-0675">Receptor</keyword>
<dbReference type="GO" id="GO:0000981">
    <property type="term" value="F:DNA-binding transcription factor activity, RNA polymerase II-specific"/>
    <property type="evidence" value="ECO:0007669"/>
    <property type="project" value="UniProtKB-ARBA"/>
</dbReference>
<feature type="compositionally biased region" description="Low complexity" evidence="10">
    <location>
        <begin position="473"/>
        <end position="489"/>
    </location>
</feature>
<dbReference type="STRING" id="7168.A0A182NVK7"/>
<feature type="compositionally biased region" description="Low complexity" evidence="10">
    <location>
        <begin position="130"/>
        <end position="139"/>
    </location>
</feature>
<feature type="compositionally biased region" description="Gly residues" evidence="10">
    <location>
        <begin position="1364"/>
        <end position="1373"/>
    </location>
</feature>
<feature type="region of interest" description="Disordered" evidence="10">
    <location>
        <begin position="887"/>
        <end position="961"/>
    </location>
</feature>
<evidence type="ECO:0000313" key="13">
    <source>
        <dbReference type="EnsemblMetazoa" id="ADIR011708-PA"/>
    </source>
</evidence>
<name>A0A182NVK7_9DIPT</name>
<dbReference type="PROSITE" id="PS51030">
    <property type="entry name" value="NUCLEAR_REC_DBD_2"/>
    <property type="match status" value="1"/>
</dbReference>
<evidence type="ECO:0000256" key="9">
    <source>
        <dbReference type="ARBA" id="ARBA00023242"/>
    </source>
</evidence>
<dbReference type="SMART" id="SM00430">
    <property type="entry name" value="HOLI"/>
    <property type="match status" value="1"/>
</dbReference>
<dbReference type="GO" id="GO:0008270">
    <property type="term" value="F:zinc ion binding"/>
    <property type="evidence" value="ECO:0007669"/>
    <property type="project" value="UniProtKB-KW"/>
</dbReference>
<evidence type="ECO:0000256" key="2">
    <source>
        <dbReference type="ARBA" id="ARBA00022723"/>
    </source>
</evidence>
<keyword evidence="2" id="KW-0479">Metal-binding</keyword>
<feature type="region of interest" description="Disordered" evidence="10">
    <location>
        <begin position="1364"/>
        <end position="1416"/>
    </location>
</feature>
<keyword evidence="7" id="KW-0804">Transcription</keyword>
<feature type="compositionally biased region" description="Basic residues" evidence="10">
    <location>
        <begin position="1045"/>
        <end position="1055"/>
    </location>
</feature>
<organism evidence="13 14">
    <name type="scientific">Anopheles dirus</name>
    <dbReference type="NCBI Taxonomy" id="7168"/>
    <lineage>
        <taxon>Eukaryota</taxon>
        <taxon>Metazoa</taxon>
        <taxon>Ecdysozoa</taxon>
        <taxon>Arthropoda</taxon>
        <taxon>Hexapoda</taxon>
        <taxon>Insecta</taxon>
        <taxon>Pterygota</taxon>
        <taxon>Neoptera</taxon>
        <taxon>Endopterygota</taxon>
        <taxon>Diptera</taxon>
        <taxon>Nematocera</taxon>
        <taxon>Culicoidea</taxon>
        <taxon>Culicidae</taxon>
        <taxon>Anophelinae</taxon>
        <taxon>Anopheles</taxon>
    </lineage>
</organism>
<dbReference type="CDD" id="cd07168">
    <property type="entry name" value="NR_DBD_DHR4_like"/>
    <property type="match status" value="1"/>
</dbReference>
<dbReference type="CDD" id="cd06953">
    <property type="entry name" value="NR_LBD_DHR4_like"/>
    <property type="match status" value="1"/>
</dbReference>
<evidence type="ECO:0000256" key="3">
    <source>
        <dbReference type="ARBA" id="ARBA00022771"/>
    </source>
</evidence>
<dbReference type="Proteomes" id="UP000075884">
    <property type="component" value="Unassembled WGS sequence"/>
</dbReference>
<dbReference type="InterPro" id="IPR035500">
    <property type="entry name" value="NHR-like_dom_sf"/>
</dbReference>
<dbReference type="SUPFAM" id="SSF57716">
    <property type="entry name" value="Glucocorticoid receptor-like (DNA-binding domain)"/>
    <property type="match status" value="1"/>
</dbReference>
<dbReference type="FunFam" id="3.30.50.10:FF:000006">
    <property type="entry name" value="Nuclear receptor subfamily 5 group A member"/>
    <property type="match status" value="1"/>
</dbReference>
<proteinExistence type="predicted"/>
<feature type="compositionally biased region" description="Polar residues" evidence="10">
    <location>
        <begin position="191"/>
        <end position="203"/>
    </location>
</feature>
<feature type="compositionally biased region" description="Polar residues" evidence="10">
    <location>
        <begin position="40"/>
        <end position="53"/>
    </location>
</feature>
<evidence type="ECO:0000256" key="5">
    <source>
        <dbReference type="ARBA" id="ARBA00023015"/>
    </source>
</evidence>
<keyword evidence="9" id="KW-0539">Nucleus</keyword>
<dbReference type="InterPro" id="IPR000536">
    <property type="entry name" value="Nucl_hrmn_rcpt_lig-bd"/>
</dbReference>
<evidence type="ECO:0000256" key="10">
    <source>
        <dbReference type="SAM" id="MobiDB-lite"/>
    </source>
</evidence>
<feature type="compositionally biased region" description="Low complexity" evidence="10">
    <location>
        <begin position="1062"/>
        <end position="1100"/>
    </location>
</feature>
<feature type="region of interest" description="Disordered" evidence="10">
    <location>
        <begin position="742"/>
        <end position="798"/>
    </location>
</feature>
<dbReference type="PRINTS" id="PR00047">
    <property type="entry name" value="STROIDFINGER"/>
</dbReference>
<dbReference type="PROSITE" id="PS51843">
    <property type="entry name" value="NR_LBD"/>
    <property type="match status" value="1"/>
</dbReference>
<accession>A0A182NVK7</accession>
<protein>
    <recommendedName>
        <fullName evidence="15">Hormone receptor 4</fullName>
    </recommendedName>
</protein>
<feature type="compositionally biased region" description="Gly residues" evidence="10">
    <location>
        <begin position="235"/>
        <end position="244"/>
    </location>
</feature>
<feature type="domain" description="NR LBD" evidence="12">
    <location>
        <begin position="1465"/>
        <end position="1714"/>
    </location>
</feature>
<feature type="compositionally biased region" description="Low complexity" evidence="10">
    <location>
        <begin position="270"/>
        <end position="294"/>
    </location>
</feature>
<dbReference type="EnsemblMetazoa" id="ADIR011708-RA">
    <property type="protein sequence ID" value="ADIR011708-PA"/>
    <property type="gene ID" value="ADIR011708"/>
</dbReference>
<evidence type="ECO:0000256" key="7">
    <source>
        <dbReference type="ARBA" id="ARBA00023163"/>
    </source>
</evidence>
<feature type="compositionally biased region" description="Low complexity" evidence="10">
    <location>
        <begin position="922"/>
        <end position="941"/>
    </location>
</feature>
<keyword evidence="4" id="KW-0862">Zinc</keyword>
<feature type="compositionally biased region" description="Low complexity" evidence="10">
    <location>
        <begin position="747"/>
        <end position="760"/>
    </location>
</feature>
<comment type="subcellular location">
    <subcellularLocation>
        <location evidence="1">Nucleus</location>
    </subcellularLocation>
</comment>
<dbReference type="InterPro" id="IPR001628">
    <property type="entry name" value="Znf_hrmn_rcpt"/>
</dbReference>
<dbReference type="PROSITE" id="PS00031">
    <property type="entry name" value="NUCLEAR_REC_DBD_1"/>
    <property type="match status" value="1"/>
</dbReference>
<dbReference type="Gene3D" id="3.30.50.10">
    <property type="entry name" value="Erythroid Transcription Factor GATA-1, subunit A"/>
    <property type="match status" value="1"/>
</dbReference>
<evidence type="ECO:0000313" key="14">
    <source>
        <dbReference type="Proteomes" id="UP000075884"/>
    </source>
</evidence>
<dbReference type="PANTHER" id="PTHR48092">
    <property type="entry name" value="KNIRPS-RELATED PROTEIN-RELATED"/>
    <property type="match status" value="1"/>
</dbReference>